<dbReference type="SUPFAM" id="SSF53300">
    <property type="entry name" value="vWA-like"/>
    <property type="match status" value="1"/>
</dbReference>
<proteinExistence type="inferred from homology"/>
<dbReference type="InterPro" id="IPR045052">
    <property type="entry name" value="Copine"/>
</dbReference>
<dbReference type="Pfam" id="PF07002">
    <property type="entry name" value="Copine"/>
    <property type="match status" value="1"/>
</dbReference>
<dbReference type="PANTHER" id="PTHR10857:SF106">
    <property type="entry name" value="C2 DOMAIN-CONTAINING PROTEIN"/>
    <property type="match status" value="1"/>
</dbReference>
<reference evidence="5 6" key="1">
    <citation type="journal article" date="2010" name="Plant Cell">
        <title>The Chlorella variabilis NC64A genome reveals adaptation to photosymbiosis, coevolution with viruses, and cryptic sex.</title>
        <authorList>
            <person name="Blanc G."/>
            <person name="Duncan G."/>
            <person name="Agarkova I."/>
            <person name="Borodovsky M."/>
            <person name="Gurnon J."/>
            <person name="Kuo A."/>
            <person name="Lindquist E."/>
            <person name="Lucas S."/>
            <person name="Pangilinan J."/>
            <person name="Polle J."/>
            <person name="Salamov A."/>
            <person name="Terry A."/>
            <person name="Yamada T."/>
            <person name="Dunigan D.D."/>
            <person name="Grigoriev I.V."/>
            <person name="Claverie J.M."/>
            <person name="Van Etten J.L."/>
        </authorList>
    </citation>
    <scope>NUCLEOTIDE SEQUENCE [LARGE SCALE GENOMIC DNA]</scope>
    <source>
        <strain evidence="5 6">NC64A</strain>
    </source>
</reference>
<dbReference type="Pfam" id="PF00168">
    <property type="entry name" value="C2"/>
    <property type="match status" value="2"/>
</dbReference>
<keyword evidence="6" id="KW-1185">Reference proteome</keyword>
<protein>
    <recommendedName>
        <fullName evidence="4">C2 domain-containing protein</fullName>
    </recommendedName>
</protein>
<evidence type="ECO:0000256" key="3">
    <source>
        <dbReference type="SAM" id="MobiDB-lite"/>
    </source>
</evidence>
<dbReference type="InterPro" id="IPR036465">
    <property type="entry name" value="vWFA_dom_sf"/>
</dbReference>
<evidence type="ECO:0000313" key="6">
    <source>
        <dbReference type="Proteomes" id="UP000008141"/>
    </source>
</evidence>
<dbReference type="GO" id="GO:0005544">
    <property type="term" value="F:calcium-dependent phospholipid binding"/>
    <property type="evidence" value="ECO:0007669"/>
    <property type="project" value="InterPro"/>
</dbReference>
<dbReference type="OMA" id="AHDSHSK"/>
<accession>E1Z8U8</accession>
<dbReference type="Proteomes" id="UP000008141">
    <property type="component" value="Unassembled WGS sequence"/>
</dbReference>
<dbReference type="InterPro" id="IPR035892">
    <property type="entry name" value="C2_domain_sf"/>
</dbReference>
<dbReference type="PROSITE" id="PS50004">
    <property type="entry name" value="C2"/>
    <property type="match status" value="2"/>
</dbReference>
<dbReference type="eggNOG" id="KOG1327">
    <property type="taxonomic scope" value="Eukaryota"/>
</dbReference>
<dbReference type="AlphaFoldDB" id="E1Z8U8"/>
<dbReference type="InterPro" id="IPR037768">
    <property type="entry name" value="C2B_Copine"/>
</dbReference>
<dbReference type="InterPro" id="IPR002035">
    <property type="entry name" value="VWF_A"/>
</dbReference>
<dbReference type="SMART" id="SM00327">
    <property type="entry name" value="VWA"/>
    <property type="match status" value="1"/>
</dbReference>
<dbReference type="SUPFAM" id="SSF49562">
    <property type="entry name" value="C2 domain (Calcium/lipid-binding domain, CaLB)"/>
    <property type="match status" value="2"/>
</dbReference>
<gene>
    <name evidence="5" type="ORF">CHLNCDRAFT_142828</name>
</gene>
<keyword evidence="2" id="KW-0677">Repeat</keyword>
<dbReference type="GeneID" id="17356860"/>
<dbReference type="OrthoDB" id="5855668at2759"/>
<dbReference type="SMART" id="SM00239">
    <property type="entry name" value="C2"/>
    <property type="match status" value="2"/>
</dbReference>
<dbReference type="InParanoid" id="E1Z8U8"/>
<evidence type="ECO:0000313" key="5">
    <source>
        <dbReference type="EMBL" id="EFN57401.1"/>
    </source>
</evidence>
<dbReference type="RefSeq" id="XP_005849503.1">
    <property type="nucleotide sequence ID" value="XM_005849441.1"/>
</dbReference>
<dbReference type="CDD" id="cd04047">
    <property type="entry name" value="C2B_Copine"/>
    <property type="match status" value="1"/>
</dbReference>
<dbReference type="STRING" id="554065.E1Z8U8"/>
<dbReference type="GO" id="GO:0005886">
    <property type="term" value="C:plasma membrane"/>
    <property type="evidence" value="ECO:0007669"/>
    <property type="project" value="TreeGrafter"/>
</dbReference>
<evidence type="ECO:0000256" key="1">
    <source>
        <dbReference type="ARBA" id="ARBA00009048"/>
    </source>
</evidence>
<dbReference type="Gene3D" id="2.60.40.150">
    <property type="entry name" value="C2 domain"/>
    <property type="match status" value="2"/>
</dbReference>
<evidence type="ECO:0000256" key="2">
    <source>
        <dbReference type="ARBA" id="ARBA00022737"/>
    </source>
</evidence>
<sequence>MGCVNSVQDKHAIGTLPVNSANGVNGIGATSGHWESEAAAAVAELLGPSTSVRVEVSIKCRGLPDMDTFSKSDPMAVLLEADSPSTNRWAEVERSDVVANNLNPDFPKPLVCSYNFEKLQPMKLVVYDVDAGTTDPAAVKLADSDFLAEGEFLLSDVFTAQGQTLTIQLKDKLGRPIPRCVAVLSGEELPMTNAVVSLSLAASNLDNVETWSKSDPFVRISKMRESGEWVIPNNLNPVWRPFQASMAQLCNGDAHRPLLFEVFDAEANGSHKFIGSWQGSLTALQDASQQGRGLPLVNPTKAKPGYVSSGTLLAKGVTITARPSFLDYIKGGMALNFLCAIDFTASNGSPNDPTSLHFLGRGKSVYERAIAAVGSVIEHYDTTKRFPAFGFGAALPPSGTANHCFPLNGVPSSPETVKSVRLSGPTLFAPVISAAAQIAAQPSSHLHYYVLLIITDGCIMDMQNTLQAIVDASVLPLSLLIVGVGDDDFSAMEVLDGDDHRIRAPSGRLAARDCVQFVPFRNGVQVGGGRHAQRDAVEELASQLLAELPGQVVEHFFDHRKIPPPTRASAPPPPAVAADGY</sequence>
<comment type="similarity">
    <text evidence="1">Belongs to the copine family.</text>
</comment>
<feature type="domain" description="C2" evidence="4">
    <location>
        <begin position="175"/>
        <end position="296"/>
    </location>
</feature>
<dbReference type="GO" id="GO:0071277">
    <property type="term" value="P:cellular response to calcium ion"/>
    <property type="evidence" value="ECO:0007669"/>
    <property type="project" value="TreeGrafter"/>
</dbReference>
<feature type="region of interest" description="Disordered" evidence="3">
    <location>
        <begin position="561"/>
        <end position="581"/>
    </location>
</feature>
<dbReference type="InterPro" id="IPR000008">
    <property type="entry name" value="C2_dom"/>
</dbReference>
<feature type="domain" description="C2" evidence="4">
    <location>
        <begin position="34"/>
        <end position="167"/>
    </location>
</feature>
<dbReference type="KEGG" id="cvr:CHLNCDRAFT_142828"/>
<name>E1Z8U8_CHLVA</name>
<dbReference type="EMBL" id="GL433839">
    <property type="protein sequence ID" value="EFN57401.1"/>
    <property type="molecule type" value="Genomic_DNA"/>
</dbReference>
<evidence type="ECO:0000259" key="4">
    <source>
        <dbReference type="PROSITE" id="PS50004"/>
    </source>
</evidence>
<dbReference type="FunCoup" id="E1Z8U8">
    <property type="interactions" value="630"/>
</dbReference>
<dbReference type="CDD" id="cd04048">
    <property type="entry name" value="C2A_Copine"/>
    <property type="match status" value="1"/>
</dbReference>
<dbReference type="InterPro" id="IPR010734">
    <property type="entry name" value="Copine_C"/>
</dbReference>
<dbReference type="PANTHER" id="PTHR10857">
    <property type="entry name" value="COPINE"/>
    <property type="match status" value="1"/>
</dbReference>
<feature type="compositionally biased region" description="Pro residues" evidence="3">
    <location>
        <begin position="563"/>
        <end position="575"/>
    </location>
</feature>
<organism evidence="6">
    <name type="scientific">Chlorella variabilis</name>
    <name type="common">Green alga</name>
    <dbReference type="NCBI Taxonomy" id="554065"/>
    <lineage>
        <taxon>Eukaryota</taxon>
        <taxon>Viridiplantae</taxon>
        <taxon>Chlorophyta</taxon>
        <taxon>core chlorophytes</taxon>
        <taxon>Trebouxiophyceae</taxon>
        <taxon>Chlorellales</taxon>
        <taxon>Chlorellaceae</taxon>
        <taxon>Chlorella clade</taxon>
        <taxon>Chlorella</taxon>
    </lineage>
</organism>